<dbReference type="GO" id="GO:0005737">
    <property type="term" value="C:cytoplasm"/>
    <property type="evidence" value="ECO:0007669"/>
    <property type="project" value="TreeGrafter"/>
</dbReference>
<sequence>MKYPSHRILVMGVSGSGKSHIGRQLAVTLGATTFIDGDDHHSPANVAKMANGTPLNDDDRREWLDTLAKLFEKYRARDASLVIACSGLKKRYRERLREGDPALRILYLEGSRELLLQRLEARPGHFFKGDSMLDSQLGDLEPPSEDEAFRASIILSPKEIVKQFAASLAIPSRSLS</sequence>
<accession>A0A0F9YZM3</accession>
<evidence type="ECO:0000256" key="2">
    <source>
        <dbReference type="ARBA" id="ARBA00008420"/>
    </source>
</evidence>
<dbReference type="PANTHER" id="PTHR43442:SF3">
    <property type="entry name" value="GLUCONOKINASE-RELATED"/>
    <property type="match status" value="1"/>
</dbReference>
<evidence type="ECO:0000256" key="3">
    <source>
        <dbReference type="ARBA" id="ARBA00012054"/>
    </source>
</evidence>
<dbReference type="CDD" id="cd02021">
    <property type="entry name" value="GntK"/>
    <property type="match status" value="1"/>
</dbReference>
<evidence type="ECO:0000256" key="6">
    <source>
        <dbReference type="ARBA" id="ARBA00022777"/>
    </source>
</evidence>
<dbReference type="EMBL" id="LAZR01000005">
    <property type="protein sequence ID" value="KKO10204.1"/>
    <property type="molecule type" value="Genomic_DNA"/>
</dbReference>
<dbReference type="SUPFAM" id="SSF52540">
    <property type="entry name" value="P-loop containing nucleoside triphosphate hydrolases"/>
    <property type="match status" value="1"/>
</dbReference>
<dbReference type="Gene3D" id="3.40.50.300">
    <property type="entry name" value="P-loop containing nucleotide triphosphate hydrolases"/>
    <property type="match status" value="1"/>
</dbReference>
<evidence type="ECO:0000256" key="7">
    <source>
        <dbReference type="ARBA" id="ARBA00022840"/>
    </source>
</evidence>
<comment type="caution">
    <text evidence="9">The sequence shown here is derived from an EMBL/GenBank/DDBJ whole genome shotgun (WGS) entry which is preliminary data.</text>
</comment>
<proteinExistence type="inferred from homology"/>
<evidence type="ECO:0000256" key="5">
    <source>
        <dbReference type="ARBA" id="ARBA00022741"/>
    </source>
</evidence>
<dbReference type="NCBIfam" id="TIGR01313">
    <property type="entry name" value="therm_gnt_kin"/>
    <property type="match status" value="1"/>
</dbReference>
<dbReference type="InterPro" id="IPR006001">
    <property type="entry name" value="Therm_gnt_kin"/>
</dbReference>
<evidence type="ECO:0000256" key="1">
    <source>
        <dbReference type="ARBA" id="ARBA00004761"/>
    </source>
</evidence>
<dbReference type="EC" id="2.7.1.12" evidence="3"/>
<protein>
    <recommendedName>
        <fullName evidence="3">gluconokinase</fullName>
        <ecNumber evidence="3">2.7.1.12</ecNumber>
    </recommendedName>
</protein>
<evidence type="ECO:0000256" key="4">
    <source>
        <dbReference type="ARBA" id="ARBA00022679"/>
    </source>
</evidence>
<dbReference type="GO" id="GO:0046316">
    <property type="term" value="F:gluconokinase activity"/>
    <property type="evidence" value="ECO:0007669"/>
    <property type="project" value="UniProtKB-EC"/>
</dbReference>
<organism evidence="9">
    <name type="scientific">marine sediment metagenome</name>
    <dbReference type="NCBI Taxonomy" id="412755"/>
    <lineage>
        <taxon>unclassified sequences</taxon>
        <taxon>metagenomes</taxon>
        <taxon>ecological metagenomes</taxon>
    </lineage>
</organism>
<dbReference type="GO" id="GO:0005524">
    <property type="term" value="F:ATP binding"/>
    <property type="evidence" value="ECO:0007669"/>
    <property type="project" value="UniProtKB-KW"/>
</dbReference>
<comment type="catalytic activity">
    <reaction evidence="8">
        <text>D-gluconate + ATP = 6-phospho-D-gluconate + ADP + H(+)</text>
        <dbReference type="Rhea" id="RHEA:19433"/>
        <dbReference type="ChEBI" id="CHEBI:15378"/>
        <dbReference type="ChEBI" id="CHEBI:18391"/>
        <dbReference type="ChEBI" id="CHEBI:30616"/>
        <dbReference type="ChEBI" id="CHEBI:58759"/>
        <dbReference type="ChEBI" id="CHEBI:456216"/>
        <dbReference type="EC" id="2.7.1.12"/>
    </reaction>
</comment>
<dbReference type="InterPro" id="IPR027417">
    <property type="entry name" value="P-loop_NTPase"/>
</dbReference>
<keyword evidence="6" id="KW-0418">Kinase</keyword>
<keyword evidence="7" id="KW-0067">ATP-binding</keyword>
<dbReference type="Pfam" id="PF13671">
    <property type="entry name" value="AAA_33"/>
    <property type="match status" value="1"/>
</dbReference>
<comment type="similarity">
    <text evidence="2">Belongs to the gluconokinase GntK/GntV family.</text>
</comment>
<name>A0A0F9YZM3_9ZZZZ</name>
<dbReference type="AlphaFoldDB" id="A0A0F9YZM3"/>
<gene>
    <name evidence="9" type="ORF">LCGC14_0027360</name>
</gene>
<keyword evidence="4" id="KW-0808">Transferase</keyword>
<comment type="pathway">
    <text evidence="1">Carbohydrate acid metabolism.</text>
</comment>
<reference evidence="9" key="1">
    <citation type="journal article" date="2015" name="Nature">
        <title>Complex archaea that bridge the gap between prokaryotes and eukaryotes.</title>
        <authorList>
            <person name="Spang A."/>
            <person name="Saw J.H."/>
            <person name="Jorgensen S.L."/>
            <person name="Zaremba-Niedzwiedzka K."/>
            <person name="Martijn J."/>
            <person name="Lind A.E."/>
            <person name="van Eijk R."/>
            <person name="Schleper C."/>
            <person name="Guy L."/>
            <person name="Ettema T.J."/>
        </authorList>
    </citation>
    <scope>NUCLEOTIDE SEQUENCE</scope>
</reference>
<evidence type="ECO:0000313" key="9">
    <source>
        <dbReference type="EMBL" id="KKO10204.1"/>
    </source>
</evidence>
<keyword evidence="5" id="KW-0547">Nucleotide-binding</keyword>
<evidence type="ECO:0000256" key="8">
    <source>
        <dbReference type="ARBA" id="ARBA00048090"/>
    </source>
</evidence>
<dbReference type="GO" id="GO:0005975">
    <property type="term" value="P:carbohydrate metabolic process"/>
    <property type="evidence" value="ECO:0007669"/>
    <property type="project" value="InterPro"/>
</dbReference>
<dbReference type="PANTHER" id="PTHR43442">
    <property type="entry name" value="GLUCONOKINASE-RELATED"/>
    <property type="match status" value="1"/>
</dbReference>